<evidence type="ECO:0000256" key="1">
    <source>
        <dbReference type="ARBA" id="ARBA00006525"/>
    </source>
</evidence>
<comment type="similarity">
    <text evidence="1">Belongs to the DprA/Smf family.</text>
</comment>
<dbReference type="GO" id="GO:0009294">
    <property type="term" value="P:DNA-mediated transformation"/>
    <property type="evidence" value="ECO:0007669"/>
    <property type="project" value="InterPro"/>
</dbReference>
<dbReference type="PANTHER" id="PTHR43022">
    <property type="entry name" value="PROTEIN SMF"/>
    <property type="match status" value="1"/>
</dbReference>
<keyword evidence="4" id="KW-1185">Reference proteome</keyword>
<protein>
    <submittedName>
        <fullName evidence="3">DNA-processing protein DprA</fullName>
    </submittedName>
</protein>
<dbReference type="AlphaFoldDB" id="A0A3P3PXB4"/>
<organism evidence="3 4">
    <name type="scientific">Lachnoanaerobaculum orale</name>
    <dbReference type="NCBI Taxonomy" id="979627"/>
    <lineage>
        <taxon>Bacteria</taxon>
        <taxon>Bacillati</taxon>
        <taxon>Bacillota</taxon>
        <taxon>Clostridia</taxon>
        <taxon>Lachnospirales</taxon>
        <taxon>Lachnospiraceae</taxon>
        <taxon>Lachnoanaerobaculum</taxon>
    </lineage>
</organism>
<reference evidence="3 4" key="1">
    <citation type="submission" date="2018-11" db="EMBL/GenBank/DDBJ databases">
        <title>Genome sequencing of Lachnoanaerobaculum orale DSM 24553T.</title>
        <authorList>
            <person name="Kook J.-K."/>
            <person name="Park S.-N."/>
            <person name="Lim Y.K."/>
        </authorList>
    </citation>
    <scope>NUCLEOTIDE SEQUENCE [LARGE SCALE GENOMIC DNA]</scope>
    <source>
        <strain evidence="3 4">DSM 24553</strain>
    </source>
</reference>
<evidence type="ECO:0000313" key="4">
    <source>
        <dbReference type="Proteomes" id="UP000276982"/>
    </source>
</evidence>
<dbReference type="InterPro" id="IPR003488">
    <property type="entry name" value="DprA"/>
</dbReference>
<accession>A0A3P3PXB4</accession>
<sequence length="391" mass="43385">MIYSDSAMAAILLCTNLGIEGEYKPLTLKEWNGLGKTVNDMGYKIADLLKSEFTKKLPISEKQKEQIKLLTGRGFSIALKLQELENKGIYIVTQFDSDYPKYLKRKLREKMPPVLFYAGDITLAGKIGIAIVGSRDVDDAGMLFAKDLAKKATKEKLIIYSGGAKGVDSISEKAAIDGGGYVVSFIGDSLSKKIRNKDVIQNILNKRILLFSDVNPDTGFSVGRAMNRNKFIYAAAHGAFVVSSDFGKGGTWTGAVENINNSWTNLFVWSGCVKKGNKELISKGAIPYVISEQTILDTINLSLQKDIEAYRQIDMFTTGKDEIKENIKEDNIIDLYDVVKESLVQSIVGEMDANDIAQKCNIQKGQMNIWLKRLVAEGKIKRNKQMYSLPS</sequence>
<dbReference type="Pfam" id="PF02481">
    <property type="entry name" value="DNA_processg_A"/>
    <property type="match status" value="1"/>
</dbReference>
<dbReference type="Proteomes" id="UP000276982">
    <property type="component" value="Unassembled WGS sequence"/>
</dbReference>
<proteinExistence type="inferred from homology"/>
<dbReference type="EMBL" id="RRCM01000004">
    <property type="protein sequence ID" value="RRJ13601.1"/>
    <property type="molecule type" value="Genomic_DNA"/>
</dbReference>
<dbReference type="RefSeq" id="WP_124953061.1">
    <property type="nucleotide sequence ID" value="NZ_RRCM01000004.1"/>
</dbReference>
<comment type="caution">
    <text evidence="3">The sequence shown here is derived from an EMBL/GenBank/DDBJ whole genome shotgun (WGS) entry which is preliminary data.</text>
</comment>
<dbReference type="Gene3D" id="3.40.50.450">
    <property type="match status" value="1"/>
</dbReference>
<evidence type="ECO:0000259" key="2">
    <source>
        <dbReference type="Pfam" id="PF02481"/>
    </source>
</evidence>
<gene>
    <name evidence="3" type="ORF">EHW90_12825</name>
</gene>
<feature type="domain" description="Smf/DprA SLOG" evidence="2">
    <location>
        <begin position="91"/>
        <end position="296"/>
    </location>
</feature>
<dbReference type="InterPro" id="IPR057666">
    <property type="entry name" value="DrpA_SLOG"/>
</dbReference>
<evidence type="ECO:0000313" key="3">
    <source>
        <dbReference type="EMBL" id="RRJ13601.1"/>
    </source>
</evidence>
<dbReference type="PANTHER" id="PTHR43022:SF1">
    <property type="entry name" value="PROTEIN SMF"/>
    <property type="match status" value="1"/>
</dbReference>
<name>A0A3P3PXB4_9FIRM</name>
<dbReference type="SUPFAM" id="SSF102405">
    <property type="entry name" value="MCP/YpsA-like"/>
    <property type="match status" value="1"/>
</dbReference>